<evidence type="ECO:0000259" key="3">
    <source>
        <dbReference type="PROSITE" id="PS50213"/>
    </source>
</evidence>
<reference evidence="4" key="1">
    <citation type="submission" date="2015-03" db="EMBL/GenBank/DDBJ databases">
        <title>A transcriptome of Araucaria cunninghamii, an australian fine timber species.</title>
        <authorList>
            <person name="Jing Yi C.J.Y."/>
            <person name="Yin San L.Y.S."/>
            <person name="Abdul Karim S.S."/>
            <person name="Wan Azmi N.N."/>
            <person name="Hercus R.R."/>
            <person name="Croft L.L."/>
        </authorList>
    </citation>
    <scope>NUCLEOTIDE SEQUENCE</scope>
    <source>
        <strain evidence="4">MI0301</strain>
        <tissue evidence="4">Leaf</tissue>
    </source>
</reference>
<organism evidence="4">
    <name type="scientific">Araucaria cunninghamii</name>
    <name type="common">Hoop pine</name>
    <name type="synonym">Moreton Bay pine</name>
    <dbReference type="NCBI Taxonomy" id="56994"/>
    <lineage>
        <taxon>Eukaryota</taxon>
        <taxon>Viridiplantae</taxon>
        <taxon>Streptophyta</taxon>
        <taxon>Embryophyta</taxon>
        <taxon>Tracheophyta</taxon>
        <taxon>Spermatophyta</taxon>
        <taxon>Pinopsida</taxon>
        <taxon>Pinidae</taxon>
        <taxon>Conifers II</taxon>
        <taxon>Araucariales</taxon>
        <taxon>Araucariaceae</taxon>
        <taxon>Araucaria</taxon>
    </lineage>
</organism>
<dbReference type="InterPro" id="IPR000782">
    <property type="entry name" value="FAS1_domain"/>
</dbReference>
<dbReference type="Gene3D" id="2.30.180.10">
    <property type="entry name" value="FAS1 domain"/>
    <property type="match status" value="1"/>
</dbReference>
<evidence type="ECO:0000313" key="4">
    <source>
        <dbReference type="EMBL" id="JAG97026.1"/>
    </source>
</evidence>
<dbReference type="PANTHER" id="PTHR10900:SF77">
    <property type="entry name" value="FI19380P1"/>
    <property type="match status" value="1"/>
</dbReference>
<dbReference type="PANTHER" id="PTHR10900">
    <property type="entry name" value="PERIOSTIN-RELATED"/>
    <property type="match status" value="1"/>
</dbReference>
<comment type="similarity">
    <text evidence="1">Belongs to the fasciclin-like AGP family.</text>
</comment>
<dbReference type="GO" id="GO:0016236">
    <property type="term" value="P:macroautophagy"/>
    <property type="evidence" value="ECO:0007669"/>
    <property type="project" value="TreeGrafter"/>
</dbReference>
<dbReference type="Pfam" id="PF02469">
    <property type="entry name" value="Fasciclin"/>
    <property type="match status" value="1"/>
</dbReference>
<dbReference type="SUPFAM" id="SSF82153">
    <property type="entry name" value="FAS1 domain"/>
    <property type="match status" value="1"/>
</dbReference>
<dbReference type="InterPro" id="IPR050904">
    <property type="entry name" value="Adhesion/Biosynth-related"/>
</dbReference>
<dbReference type="EMBL" id="GCKF01035153">
    <property type="protein sequence ID" value="JAG97026.1"/>
    <property type="molecule type" value="Transcribed_RNA"/>
</dbReference>
<sequence>MNASMTIPTINGLRDVTIFVPNNAAFRAIGSALGNLTMEQVVSILEYHVVNGTVAYSTMLKNMTVPTLQGNSVNITVHNASSVFVNNARVVLPNVLVANGVIHVIDEVLNPNGTAMANGTSSAGTPAYSGASSASMDPFTSGQPTPTSTINTASIQATATGGSGSSSSSGAAWMPKPTNAVGAAALGGLALLML</sequence>
<accession>A0A0D6R2U8</accession>
<name>A0A0D6R2U8_ARACU</name>
<dbReference type="AlphaFoldDB" id="A0A0D6R2U8"/>
<proteinExistence type="inferred from homology"/>
<feature type="domain" description="FAS1" evidence="3">
    <location>
        <begin position="1"/>
        <end position="109"/>
    </location>
</feature>
<dbReference type="SMART" id="SM00554">
    <property type="entry name" value="FAS1"/>
    <property type="match status" value="1"/>
</dbReference>
<dbReference type="InterPro" id="IPR036378">
    <property type="entry name" value="FAS1_dom_sf"/>
</dbReference>
<dbReference type="GO" id="GO:0005615">
    <property type="term" value="C:extracellular space"/>
    <property type="evidence" value="ECO:0007669"/>
    <property type="project" value="TreeGrafter"/>
</dbReference>
<dbReference type="PROSITE" id="PS50213">
    <property type="entry name" value="FAS1"/>
    <property type="match status" value="1"/>
</dbReference>
<evidence type="ECO:0000256" key="2">
    <source>
        <dbReference type="SAM" id="MobiDB-lite"/>
    </source>
</evidence>
<feature type="region of interest" description="Disordered" evidence="2">
    <location>
        <begin position="127"/>
        <end position="150"/>
    </location>
</feature>
<protein>
    <recommendedName>
        <fullName evidence="3">FAS1 domain-containing protein</fullName>
    </recommendedName>
</protein>
<evidence type="ECO:0000256" key="1">
    <source>
        <dbReference type="ARBA" id="ARBA00007843"/>
    </source>
</evidence>